<dbReference type="EMBL" id="CAJVQB010010895">
    <property type="protein sequence ID" value="CAG8743696.1"/>
    <property type="molecule type" value="Genomic_DNA"/>
</dbReference>
<evidence type="ECO:0000256" key="1">
    <source>
        <dbReference type="SAM" id="MobiDB-lite"/>
    </source>
</evidence>
<name>A0ABN7V8L6_GIGMA</name>
<feature type="non-terminal residue" evidence="2">
    <location>
        <position position="1"/>
    </location>
</feature>
<dbReference type="Proteomes" id="UP000789901">
    <property type="component" value="Unassembled WGS sequence"/>
</dbReference>
<comment type="caution">
    <text evidence="2">The sequence shown here is derived from an EMBL/GenBank/DDBJ whole genome shotgun (WGS) entry which is preliminary data.</text>
</comment>
<gene>
    <name evidence="2" type="ORF">GMARGA_LOCUS15648</name>
</gene>
<organism evidence="2 3">
    <name type="scientific">Gigaspora margarita</name>
    <dbReference type="NCBI Taxonomy" id="4874"/>
    <lineage>
        <taxon>Eukaryota</taxon>
        <taxon>Fungi</taxon>
        <taxon>Fungi incertae sedis</taxon>
        <taxon>Mucoromycota</taxon>
        <taxon>Glomeromycotina</taxon>
        <taxon>Glomeromycetes</taxon>
        <taxon>Diversisporales</taxon>
        <taxon>Gigasporaceae</taxon>
        <taxon>Gigaspora</taxon>
    </lineage>
</organism>
<reference evidence="2 3" key="1">
    <citation type="submission" date="2021-06" db="EMBL/GenBank/DDBJ databases">
        <authorList>
            <person name="Kallberg Y."/>
            <person name="Tangrot J."/>
            <person name="Rosling A."/>
        </authorList>
    </citation>
    <scope>NUCLEOTIDE SEQUENCE [LARGE SCALE GENOMIC DNA]</scope>
    <source>
        <strain evidence="2 3">120-4 pot B 10/14</strain>
    </source>
</reference>
<evidence type="ECO:0000313" key="3">
    <source>
        <dbReference type="Proteomes" id="UP000789901"/>
    </source>
</evidence>
<feature type="compositionally biased region" description="Basic residues" evidence="1">
    <location>
        <begin position="1"/>
        <end position="18"/>
    </location>
</feature>
<sequence length="52" mass="5907">IKSFKKSSKKVLNKKSDKKKATLEATRGSKLAQSFSKKFDNFRIEGNSLMNI</sequence>
<accession>A0ABN7V8L6</accession>
<evidence type="ECO:0000313" key="2">
    <source>
        <dbReference type="EMBL" id="CAG8743696.1"/>
    </source>
</evidence>
<proteinExistence type="predicted"/>
<feature type="region of interest" description="Disordered" evidence="1">
    <location>
        <begin position="1"/>
        <end position="24"/>
    </location>
</feature>
<protein>
    <submittedName>
        <fullName evidence="2">38346_t:CDS:1</fullName>
    </submittedName>
</protein>
<keyword evidence="3" id="KW-1185">Reference proteome</keyword>